<dbReference type="Proteomes" id="UP001174936">
    <property type="component" value="Unassembled WGS sequence"/>
</dbReference>
<comment type="caution">
    <text evidence="1">The sequence shown here is derived from an EMBL/GenBank/DDBJ whole genome shotgun (WGS) entry which is preliminary data.</text>
</comment>
<dbReference type="EMBL" id="JAULSV010000001">
    <property type="protein sequence ID" value="KAK0655050.1"/>
    <property type="molecule type" value="Genomic_DNA"/>
</dbReference>
<reference evidence="1" key="1">
    <citation type="submission" date="2023-06" db="EMBL/GenBank/DDBJ databases">
        <title>Genome-scale phylogeny and comparative genomics of the fungal order Sordariales.</title>
        <authorList>
            <consortium name="Lawrence Berkeley National Laboratory"/>
            <person name="Hensen N."/>
            <person name="Bonometti L."/>
            <person name="Westerberg I."/>
            <person name="Brannstrom I.O."/>
            <person name="Guillou S."/>
            <person name="Cros-Aarteil S."/>
            <person name="Calhoun S."/>
            <person name="Haridas S."/>
            <person name="Kuo A."/>
            <person name="Mondo S."/>
            <person name="Pangilinan J."/>
            <person name="Riley R."/>
            <person name="Labutti K."/>
            <person name="Andreopoulos B."/>
            <person name="Lipzen A."/>
            <person name="Chen C."/>
            <person name="Yanf M."/>
            <person name="Daum C."/>
            <person name="Ng V."/>
            <person name="Clum A."/>
            <person name="Steindorff A."/>
            <person name="Ohm R."/>
            <person name="Martin F."/>
            <person name="Silar P."/>
            <person name="Natvig D."/>
            <person name="Lalanne C."/>
            <person name="Gautier V."/>
            <person name="Ament-Velasquez S.L."/>
            <person name="Kruys A."/>
            <person name="Hutchinson M.I."/>
            <person name="Powell A.J."/>
            <person name="Barry K."/>
            <person name="Miller A.N."/>
            <person name="Grigoriev I.V."/>
            <person name="Debuchy R."/>
            <person name="Gladieux P."/>
            <person name="Thoren M.H."/>
            <person name="Johannesson H."/>
        </authorList>
    </citation>
    <scope>NUCLEOTIDE SEQUENCE</scope>
    <source>
        <strain evidence="1">SMH2532-1</strain>
    </source>
</reference>
<name>A0AA39YPV3_9PEZI</name>
<evidence type="ECO:0000313" key="2">
    <source>
        <dbReference type="Proteomes" id="UP001174936"/>
    </source>
</evidence>
<accession>A0AA39YPV3</accession>
<gene>
    <name evidence="1" type="ORF">B0T16DRAFT_486723</name>
</gene>
<evidence type="ECO:0000313" key="1">
    <source>
        <dbReference type="EMBL" id="KAK0655050.1"/>
    </source>
</evidence>
<protein>
    <submittedName>
        <fullName evidence="1">Uncharacterized protein</fullName>
    </submittedName>
</protein>
<dbReference type="AlphaFoldDB" id="A0AA39YPV3"/>
<keyword evidence="2" id="KW-1185">Reference proteome</keyword>
<sequence>MDQVRQAALEALATLAQMRRSFRRIRHETAFPAGKKIRVIELLPGQYHETISCKFSTVTLKDPPKPGYVALTYATEDPTVYQPIKLNDKLFAIPDNLVLALKRIRSKTTPIFL</sequence>
<proteinExistence type="predicted"/>
<organism evidence="1 2">
    <name type="scientific">Cercophora newfieldiana</name>
    <dbReference type="NCBI Taxonomy" id="92897"/>
    <lineage>
        <taxon>Eukaryota</taxon>
        <taxon>Fungi</taxon>
        <taxon>Dikarya</taxon>
        <taxon>Ascomycota</taxon>
        <taxon>Pezizomycotina</taxon>
        <taxon>Sordariomycetes</taxon>
        <taxon>Sordariomycetidae</taxon>
        <taxon>Sordariales</taxon>
        <taxon>Lasiosphaeriaceae</taxon>
        <taxon>Cercophora</taxon>
    </lineage>
</organism>